<dbReference type="RefSeq" id="WP_073857990.1">
    <property type="nucleotide sequence ID" value="NZ_BAAATC010000004.1"/>
</dbReference>
<dbReference type="Proteomes" id="UP000191039">
    <property type="component" value="Unassembled WGS sequence"/>
</dbReference>
<dbReference type="EMBL" id="MIJD01000008">
    <property type="protein sequence ID" value="OPE56092.1"/>
    <property type="molecule type" value="Genomic_DNA"/>
</dbReference>
<dbReference type="OrthoDB" id="5244663at2"/>
<dbReference type="STRING" id="1801.BRW64_18960"/>
<dbReference type="InterPro" id="IPR010310">
    <property type="entry name" value="T7SS_ESAT-6-like"/>
</dbReference>
<keyword evidence="4" id="KW-1185">Reference proteome</keyword>
<evidence type="ECO:0008006" key="5">
    <source>
        <dbReference type="Google" id="ProtNLM"/>
    </source>
</evidence>
<reference evidence="2 4" key="2">
    <citation type="submission" date="2017-10" db="EMBL/GenBank/DDBJ databases">
        <title>The new phylogeny of genus Mycobacterium.</title>
        <authorList>
            <person name="Tortoli E."/>
            <person name="Trovato A."/>
            <person name="Cirillo D.M."/>
        </authorList>
    </citation>
    <scope>NUCLEOTIDE SEQUENCE [LARGE SCALE GENOMIC DNA]</scope>
    <source>
        <strain evidence="2 4">IP141170001</strain>
    </source>
</reference>
<evidence type="ECO:0000313" key="3">
    <source>
        <dbReference type="Proteomes" id="UP000191039"/>
    </source>
</evidence>
<evidence type="ECO:0000313" key="1">
    <source>
        <dbReference type="EMBL" id="OPE56092.1"/>
    </source>
</evidence>
<sequence>MAMVGADVEQLNQLSAQLNNKANDIQNVISQLTSAINSVEWKGNDANRFRSDWQGQYVSQLKQVVSALQTASQNAKRNAQEQQTASGS</sequence>
<dbReference type="Pfam" id="PF06013">
    <property type="entry name" value="WXG100"/>
    <property type="match status" value="1"/>
</dbReference>
<dbReference type="AlphaFoldDB" id="A0A1Q4H9X3"/>
<evidence type="ECO:0000313" key="4">
    <source>
        <dbReference type="Proteomes" id="UP000220340"/>
    </source>
</evidence>
<dbReference type="SUPFAM" id="SSF140453">
    <property type="entry name" value="EsxAB dimer-like"/>
    <property type="match status" value="1"/>
</dbReference>
<proteinExistence type="predicted"/>
<evidence type="ECO:0000313" key="2">
    <source>
        <dbReference type="EMBL" id="PEG55214.1"/>
    </source>
</evidence>
<protein>
    <recommendedName>
        <fullName evidence="5">WXG100 family type VII secretion target</fullName>
    </recommendedName>
</protein>
<organism evidence="1 3">
    <name type="scientific">Mycolicibacterium diernhoferi</name>
    <dbReference type="NCBI Taxonomy" id="1801"/>
    <lineage>
        <taxon>Bacteria</taxon>
        <taxon>Bacillati</taxon>
        <taxon>Actinomycetota</taxon>
        <taxon>Actinomycetes</taxon>
        <taxon>Mycobacteriales</taxon>
        <taxon>Mycobacteriaceae</taxon>
        <taxon>Mycolicibacterium</taxon>
    </lineage>
</organism>
<dbReference type="Gene3D" id="1.10.287.1060">
    <property type="entry name" value="ESAT-6-like"/>
    <property type="match status" value="1"/>
</dbReference>
<name>A0A1Q4H9X3_9MYCO</name>
<dbReference type="InterPro" id="IPR036689">
    <property type="entry name" value="ESAT-6-like_sf"/>
</dbReference>
<comment type="caution">
    <text evidence="1">The sequence shown here is derived from an EMBL/GenBank/DDBJ whole genome shotgun (WGS) entry which is preliminary data.</text>
</comment>
<gene>
    <name evidence="1" type="ORF">BV510_01570</name>
    <name evidence="2" type="ORF">CRI78_06440</name>
</gene>
<reference evidence="1 3" key="1">
    <citation type="submission" date="2016-09" db="EMBL/GenBank/DDBJ databases">
        <title>genome sequences of unsequenced Mycobacteria.</title>
        <authorList>
            <person name="Greninger A.L."/>
            <person name="Jerome K.R."/>
            <person name="Mcnair B."/>
            <person name="Wallis C."/>
            <person name="Fang F."/>
        </authorList>
    </citation>
    <scope>NUCLEOTIDE SEQUENCE [LARGE SCALE GENOMIC DNA]</scope>
    <source>
        <strain evidence="1 3">BM1</strain>
    </source>
</reference>
<dbReference type="EMBL" id="PDCR01000007">
    <property type="protein sequence ID" value="PEG55214.1"/>
    <property type="molecule type" value="Genomic_DNA"/>
</dbReference>
<accession>A0A1Q4H9X3</accession>
<dbReference type="Proteomes" id="UP000220340">
    <property type="component" value="Unassembled WGS sequence"/>
</dbReference>